<keyword evidence="1" id="KW-0812">Transmembrane</keyword>
<reference evidence="2" key="1">
    <citation type="journal article" date="2020" name="bioRxiv">
        <title>A rank-normalized archaeal taxonomy based on genome phylogeny resolves widespread incomplete and uneven classifications.</title>
        <authorList>
            <person name="Rinke C."/>
            <person name="Chuvochina M."/>
            <person name="Mussig A.J."/>
            <person name="Chaumeil P.-A."/>
            <person name="Waite D.W."/>
            <person name="Whitman W.B."/>
            <person name="Parks D.H."/>
            <person name="Hugenholtz P."/>
        </authorList>
    </citation>
    <scope>NUCLEOTIDE SEQUENCE</scope>
    <source>
        <strain evidence="2">UBA8834</strain>
    </source>
</reference>
<keyword evidence="1" id="KW-0472">Membrane</keyword>
<sequence>MKKIKISGIIISAIYTCIMLYLTYKIYNGLRYRSLDLGIFAQSLHSLSGGKLFYNTVEFQLYNVQTHFGVHFQPILFLLFPLLFLIKKTTYALVVSQTIALGTSVYLAYRLATEELGEKKGVALTILYACNSSLIGINIFEFHPVSLAVPLFLLAYKFLKRGSPLFYIISTLILLTKEDAFLGVISIIAWKILKEGFSVEILKKNKKIIFFAFLALVYGILTIKVIIPKFGGKYIYSSLYTKFSIDRRKLLYFLLFNLTFALLPMLDFIGMLSLIPPWLECLLASRETQTMFGFHYPYMLVPLSFVASLEVARQLKWRIVKKLVIIGILASLATLPIAKLPPEKPNPLIYLTVITPVPGKEASWEAIEIVKGLKGPIYTQPEFYPPLAIRSDVYIYPKNVNPRVILVNLNTYYGRRALKRLRDFKVELTRYKKIFEKDGVIIMLRKD</sequence>
<evidence type="ECO:0000313" key="3">
    <source>
        <dbReference type="Proteomes" id="UP000617544"/>
    </source>
</evidence>
<protein>
    <submittedName>
        <fullName evidence="2">DUF2079 domain-containing protein</fullName>
    </submittedName>
</protein>
<dbReference type="InterPro" id="IPR018650">
    <property type="entry name" value="STSV1_Orf64"/>
</dbReference>
<feature type="transmembrane region" description="Helical" evidence="1">
    <location>
        <begin position="250"/>
        <end position="275"/>
    </location>
</feature>
<evidence type="ECO:0000313" key="2">
    <source>
        <dbReference type="EMBL" id="HII60583.1"/>
    </source>
</evidence>
<name>A0A832T916_PYRHR</name>
<accession>A0A832T916</accession>
<dbReference type="RefSeq" id="WP_010885679.1">
    <property type="nucleotide sequence ID" value="NZ_DUJN01000002.1"/>
</dbReference>
<feature type="transmembrane region" description="Helical" evidence="1">
    <location>
        <begin position="7"/>
        <end position="27"/>
    </location>
</feature>
<gene>
    <name evidence="2" type="ORF">HA331_02285</name>
</gene>
<feature type="transmembrane region" description="Helical" evidence="1">
    <location>
        <begin position="295"/>
        <end position="312"/>
    </location>
</feature>
<feature type="transmembrane region" description="Helical" evidence="1">
    <location>
        <begin position="165"/>
        <end position="188"/>
    </location>
</feature>
<feature type="transmembrane region" description="Helical" evidence="1">
    <location>
        <begin position="93"/>
        <end position="112"/>
    </location>
</feature>
<feature type="transmembrane region" description="Helical" evidence="1">
    <location>
        <begin position="208"/>
        <end position="227"/>
    </location>
</feature>
<dbReference type="GeneID" id="1442458"/>
<proteinExistence type="predicted"/>
<evidence type="ECO:0000256" key="1">
    <source>
        <dbReference type="SAM" id="Phobius"/>
    </source>
</evidence>
<feature type="transmembrane region" description="Helical" evidence="1">
    <location>
        <begin position="319"/>
        <end position="338"/>
    </location>
</feature>
<dbReference type="OMA" id="TQPEFYP"/>
<keyword evidence="1" id="KW-1133">Transmembrane helix</keyword>
<dbReference type="Pfam" id="PF09852">
    <property type="entry name" value="DUF2079"/>
    <property type="match status" value="1"/>
</dbReference>
<dbReference type="Proteomes" id="UP000617544">
    <property type="component" value="Unassembled WGS sequence"/>
</dbReference>
<feature type="transmembrane region" description="Helical" evidence="1">
    <location>
        <begin position="132"/>
        <end position="153"/>
    </location>
</feature>
<feature type="transmembrane region" description="Helical" evidence="1">
    <location>
        <begin position="68"/>
        <end position="86"/>
    </location>
</feature>
<organism evidence="2 3">
    <name type="scientific">Pyrococcus horikoshii</name>
    <dbReference type="NCBI Taxonomy" id="53953"/>
    <lineage>
        <taxon>Archaea</taxon>
        <taxon>Methanobacteriati</taxon>
        <taxon>Methanobacteriota</taxon>
        <taxon>Thermococci</taxon>
        <taxon>Thermococcales</taxon>
        <taxon>Thermococcaceae</taxon>
        <taxon>Pyrococcus</taxon>
    </lineage>
</organism>
<dbReference type="EMBL" id="DUJN01000002">
    <property type="protein sequence ID" value="HII60583.1"/>
    <property type="molecule type" value="Genomic_DNA"/>
</dbReference>
<dbReference type="AlphaFoldDB" id="A0A832T916"/>
<comment type="caution">
    <text evidence="2">The sequence shown here is derived from an EMBL/GenBank/DDBJ whole genome shotgun (WGS) entry which is preliminary data.</text>
</comment>